<dbReference type="RefSeq" id="WP_159461710.1">
    <property type="nucleotide sequence ID" value="NZ_FYEK01000044.1"/>
</dbReference>
<gene>
    <name evidence="5" type="ORF">SAMN02746019_00011460</name>
</gene>
<dbReference type="InterPro" id="IPR001638">
    <property type="entry name" value="Solute-binding_3/MltF_N"/>
</dbReference>
<protein>
    <submittedName>
        <fullName evidence="5">Phosphonate transport system substrate-binding protein</fullName>
    </submittedName>
</protein>
<evidence type="ECO:0000256" key="1">
    <source>
        <dbReference type="ARBA" id="ARBA00007162"/>
    </source>
</evidence>
<keyword evidence="6" id="KW-1185">Reference proteome</keyword>
<sequence>MKRLMGVATLGVLVLGLALGACAPQKPPLGSEQNPLVMVFVPSGESEEIKRGGEQLAELLSKKLNMKVKINLASSFAAAVEAMGAGQAQIGWLNTLSYLLAHEKYGVEVILATVRFNQTYYTGQIIVRADSGIKSLADLKGKVMCWVDPLSTSGYLMPRILLKANGVDPDTDFAKTVNAGSHPNVVKAVYNGDCDAGATYVDARGAVEKDLPDVKEKVVVLATTAKIPNDNVSVVKDLPADLKEKIRQALLEIAASEEGKQALKTVYQIEGLQKVDDSFYDEFRAQLSASGYKLEDLVKPAK</sequence>
<feature type="domain" description="Solute-binding protein family 3/N-terminal" evidence="4">
    <location>
        <begin position="48"/>
        <end position="270"/>
    </location>
</feature>
<dbReference type="GO" id="GO:0055085">
    <property type="term" value="P:transmembrane transport"/>
    <property type="evidence" value="ECO:0007669"/>
    <property type="project" value="InterPro"/>
</dbReference>
<dbReference type="AlphaFoldDB" id="A0A212RDD1"/>
<evidence type="ECO:0000313" key="5">
    <source>
        <dbReference type="EMBL" id="SNB70101.1"/>
    </source>
</evidence>
<dbReference type="Proteomes" id="UP000197025">
    <property type="component" value="Unassembled WGS sequence"/>
</dbReference>
<dbReference type="InterPro" id="IPR005770">
    <property type="entry name" value="PhnD"/>
</dbReference>
<evidence type="ECO:0000259" key="4">
    <source>
        <dbReference type="SMART" id="SM00062"/>
    </source>
</evidence>
<accession>A0A212RDD1</accession>
<evidence type="ECO:0000256" key="3">
    <source>
        <dbReference type="SAM" id="SignalP"/>
    </source>
</evidence>
<dbReference type="PANTHER" id="PTHR35841:SF1">
    <property type="entry name" value="PHOSPHONATES-BINDING PERIPLASMIC PROTEIN"/>
    <property type="match status" value="1"/>
</dbReference>
<dbReference type="NCBIfam" id="TIGR01098">
    <property type="entry name" value="3A0109s03R"/>
    <property type="match status" value="1"/>
</dbReference>
<dbReference type="Gene3D" id="3.40.190.10">
    <property type="entry name" value="Periplasmic binding protein-like II"/>
    <property type="match status" value="2"/>
</dbReference>
<feature type="chain" id="PRO_5012532921" evidence="3">
    <location>
        <begin position="24"/>
        <end position="302"/>
    </location>
</feature>
<feature type="signal peptide" evidence="3">
    <location>
        <begin position="1"/>
        <end position="23"/>
    </location>
</feature>
<reference evidence="6" key="1">
    <citation type="submission" date="2017-06" db="EMBL/GenBank/DDBJ databases">
        <authorList>
            <person name="Varghese N."/>
            <person name="Submissions S."/>
        </authorList>
    </citation>
    <scope>NUCLEOTIDE SEQUENCE [LARGE SCALE GENOMIC DNA]</scope>
    <source>
        <strain evidence="6">JAD2</strain>
    </source>
</reference>
<organism evidence="5 6">
    <name type="scientific">Thermoflexus hugenholtzii JAD2</name>
    <dbReference type="NCBI Taxonomy" id="877466"/>
    <lineage>
        <taxon>Bacteria</taxon>
        <taxon>Bacillati</taxon>
        <taxon>Chloroflexota</taxon>
        <taxon>Thermoflexia</taxon>
        <taxon>Thermoflexales</taxon>
        <taxon>Thermoflexaceae</taxon>
        <taxon>Thermoflexus</taxon>
    </lineage>
</organism>
<evidence type="ECO:0000256" key="2">
    <source>
        <dbReference type="ARBA" id="ARBA00022729"/>
    </source>
</evidence>
<comment type="similarity">
    <text evidence="1">Belongs to the phosphate/phosphite/phosphonate binding protein family.</text>
</comment>
<dbReference type="SMART" id="SM00062">
    <property type="entry name" value="PBPb"/>
    <property type="match status" value="1"/>
</dbReference>
<keyword evidence="2 3" id="KW-0732">Signal</keyword>
<dbReference type="PANTHER" id="PTHR35841">
    <property type="entry name" value="PHOSPHONATES-BINDING PERIPLASMIC PROTEIN"/>
    <property type="match status" value="1"/>
</dbReference>
<proteinExistence type="inferred from homology"/>
<name>A0A212RDD1_9CHLR</name>
<dbReference type="EMBL" id="FYEK01000044">
    <property type="protein sequence ID" value="SNB70101.1"/>
    <property type="molecule type" value="Genomic_DNA"/>
</dbReference>
<evidence type="ECO:0000313" key="6">
    <source>
        <dbReference type="Proteomes" id="UP000197025"/>
    </source>
</evidence>
<dbReference type="SUPFAM" id="SSF53850">
    <property type="entry name" value="Periplasmic binding protein-like II"/>
    <property type="match status" value="1"/>
</dbReference>
<dbReference type="GO" id="GO:0043190">
    <property type="term" value="C:ATP-binding cassette (ABC) transporter complex"/>
    <property type="evidence" value="ECO:0007669"/>
    <property type="project" value="InterPro"/>
</dbReference>
<dbReference type="InParanoid" id="A0A212RDD1"/>
<dbReference type="OrthoDB" id="9776786at2"/>
<dbReference type="CDD" id="cd01071">
    <property type="entry name" value="PBP2_PhnD_like"/>
    <property type="match status" value="1"/>
</dbReference>
<dbReference type="PROSITE" id="PS51257">
    <property type="entry name" value="PROKAR_LIPOPROTEIN"/>
    <property type="match status" value="1"/>
</dbReference>
<dbReference type="Pfam" id="PF12974">
    <property type="entry name" value="Phosphonate-bd"/>
    <property type="match status" value="1"/>
</dbReference>